<organism evidence="1 2">
    <name type="scientific">SAR86 cluster bacterium</name>
    <dbReference type="NCBI Taxonomy" id="2030880"/>
    <lineage>
        <taxon>Bacteria</taxon>
        <taxon>Pseudomonadati</taxon>
        <taxon>Pseudomonadota</taxon>
        <taxon>Gammaproteobacteria</taxon>
        <taxon>SAR86 cluster</taxon>
    </lineage>
</organism>
<dbReference type="AlphaFoldDB" id="A0A9Q8X214"/>
<gene>
    <name evidence="1" type="ORF">M9B40_03350</name>
</gene>
<name>A0A9Q8X214_9GAMM</name>
<dbReference type="Proteomes" id="UP001056381">
    <property type="component" value="Chromosome"/>
</dbReference>
<protein>
    <recommendedName>
        <fullName evidence="3">Outer membrane lipoprotein carrier protein LolA</fullName>
    </recommendedName>
</protein>
<reference evidence="1" key="1">
    <citation type="submission" date="2022-05" db="EMBL/GenBank/DDBJ databases">
        <title>Single-amplified genomics reveal most streamlined microbe among free-living bacteria.</title>
        <authorList>
            <person name="Roda-Garcia J."/>
            <person name="Haro-Moreno J.M."/>
            <person name="Rodriguez-Valera F."/>
            <person name="Almagro-Moreno S."/>
            <person name="Lopez-Perez M."/>
        </authorList>
    </citation>
    <scope>NUCLEOTIDE SEQUENCE</scope>
    <source>
        <strain evidence="1">TMED112-D2-2</strain>
    </source>
</reference>
<dbReference type="EMBL" id="CP097966">
    <property type="protein sequence ID" value="URQ62777.1"/>
    <property type="molecule type" value="Genomic_DNA"/>
</dbReference>
<proteinExistence type="predicted"/>
<evidence type="ECO:0008006" key="3">
    <source>
        <dbReference type="Google" id="ProtNLM"/>
    </source>
</evidence>
<evidence type="ECO:0000313" key="2">
    <source>
        <dbReference type="Proteomes" id="UP001056381"/>
    </source>
</evidence>
<sequence length="179" mass="20607">MKVLFKFFTLILMMSLSAEQIEIKEISKNLKKSKDRPSIDSRYKFFYNSIALNNALLPNPSLLGVKSIGSYAYELDKSVLEEFIDTSSKVEKLYVVEDFDHSIKFTDGKLIIKFSEGQNLEEFAKNNSLELTSDFSAINTGVFKVQDFFQIEKTILNLQAQKNIKEIELNTLNPEIQKR</sequence>
<keyword evidence="2" id="KW-1185">Reference proteome</keyword>
<accession>A0A9Q8X214</accession>
<evidence type="ECO:0000313" key="1">
    <source>
        <dbReference type="EMBL" id="URQ62777.1"/>
    </source>
</evidence>